<sequence>MKIFIKIILIFSSINSSFSVLYELENSLIGQPNISCHPDTIEMRFRTKRPFTGKIYVQGHYSNPDCRVDFGQAGGAEHDGRGGIRLHHGSCDMDRQRMVQPEGMQFSTVLVISFHSLFVTKTDRAFHINCMYREDSQTLDSEMTVGLVFIFINLFIYTFIFAEK</sequence>
<dbReference type="EMBL" id="CAVMJV010000071">
    <property type="protein sequence ID" value="CAK5088421.1"/>
    <property type="molecule type" value="Genomic_DNA"/>
</dbReference>
<accession>A0ACB1ABM9</accession>
<reference evidence="1" key="1">
    <citation type="submission" date="2023-11" db="EMBL/GenBank/DDBJ databases">
        <authorList>
            <person name="Poullet M."/>
        </authorList>
    </citation>
    <scope>NUCLEOTIDE SEQUENCE</scope>
    <source>
        <strain evidence="1">E1834</strain>
    </source>
</reference>
<keyword evidence="2" id="KW-1185">Reference proteome</keyword>
<evidence type="ECO:0000313" key="1">
    <source>
        <dbReference type="EMBL" id="CAK5088421.1"/>
    </source>
</evidence>
<dbReference type="Proteomes" id="UP001497535">
    <property type="component" value="Unassembled WGS sequence"/>
</dbReference>
<proteinExistence type="predicted"/>
<protein>
    <submittedName>
        <fullName evidence="1">Uncharacterized protein</fullName>
    </submittedName>
</protein>
<name>A0ACB1ABM9_MELEN</name>
<gene>
    <name evidence="1" type="ORF">MENTE1834_LOCUS36071</name>
</gene>
<comment type="caution">
    <text evidence="1">The sequence shown here is derived from an EMBL/GenBank/DDBJ whole genome shotgun (WGS) entry which is preliminary data.</text>
</comment>
<evidence type="ECO:0000313" key="2">
    <source>
        <dbReference type="Proteomes" id="UP001497535"/>
    </source>
</evidence>
<organism evidence="1 2">
    <name type="scientific">Meloidogyne enterolobii</name>
    <name type="common">Root-knot nematode worm</name>
    <name type="synonym">Meloidogyne mayaguensis</name>
    <dbReference type="NCBI Taxonomy" id="390850"/>
    <lineage>
        <taxon>Eukaryota</taxon>
        <taxon>Metazoa</taxon>
        <taxon>Ecdysozoa</taxon>
        <taxon>Nematoda</taxon>
        <taxon>Chromadorea</taxon>
        <taxon>Rhabditida</taxon>
        <taxon>Tylenchina</taxon>
        <taxon>Tylenchomorpha</taxon>
        <taxon>Tylenchoidea</taxon>
        <taxon>Meloidogynidae</taxon>
        <taxon>Meloidogyninae</taxon>
        <taxon>Meloidogyne</taxon>
    </lineage>
</organism>